<sequence>MHQLQVAYQAEEDRLVLRVSLKQEDGNLQEVRAWFTRRLVQRLWPAMNDLLQTKVTLESPQAAHAKSEIVSMEREVMLTEMRAAGSFNQPYEEKAVAYPMGEVPMLVHTVNFKADPNQPIELALQDAAGRSIALNLAPALFHAFSELLRDGVKTAEWNLELPVPGTTAPRSTALN</sequence>
<evidence type="ECO:0000313" key="1">
    <source>
        <dbReference type="EMBL" id="NEX59869.1"/>
    </source>
</evidence>
<organism evidence="1 2">
    <name type="scientific">Noviherbaspirillum galbum</name>
    <dbReference type="NCBI Taxonomy" id="2709383"/>
    <lineage>
        <taxon>Bacteria</taxon>
        <taxon>Pseudomonadati</taxon>
        <taxon>Pseudomonadota</taxon>
        <taxon>Betaproteobacteria</taxon>
        <taxon>Burkholderiales</taxon>
        <taxon>Oxalobacteraceae</taxon>
        <taxon>Noviherbaspirillum</taxon>
    </lineage>
</organism>
<gene>
    <name evidence="1" type="ORF">G3574_02140</name>
</gene>
<dbReference type="Proteomes" id="UP000482155">
    <property type="component" value="Unassembled WGS sequence"/>
</dbReference>
<protein>
    <submittedName>
        <fullName evidence="1">Uncharacterized protein</fullName>
    </submittedName>
</protein>
<dbReference type="RefSeq" id="WP_163960353.1">
    <property type="nucleotide sequence ID" value="NZ_JAAIVB010000008.1"/>
</dbReference>
<comment type="caution">
    <text evidence="1">The sequence shown here is derived from an EMBL/GenBank/DDBJ whole genome shotgun (WGS) entry which is preliminary data.</text>
</comment>
<accession>A0A6B3SQ83</accession>
<evidence type="ECO:0000313" key="2">
    <source>
        <dbReference type="Proteomes" id="UP000482155"/>
    </source>
</evidence>
<keyword evidence="2" id="KW-1185">Reference proteome</keyword>
<reference evidence="1 2" key="1">
    <citation type="submission" date="2020-02" db="EMBL/GenBank/DDBJ databases">
        <authorList>
            <person name="Kim M.K."/>
        </authorList>
    </citation>
    <scope>NUCLEOTIDE SEQUENCE [LARGE SCALE GENOMIC DNA]</scope>
    <source>
        <strain evidence="1 2">17J57-3</strain>
    </source>
</reference>
<name>A0A6B3SQ83_9BURK</name>
<dbReference type="EMBL" id="JAAIVB010000008">
    <property type="protein sequence ID" value="NEX59869.1"/>
    <property type="molecule type" value="Genomic_DNA"/>
</dbReference>
<dbReference type="AlphaFoldDB" id="A0A6B3SQ83"/>
<proteinExistence type="predicted"/>